<dbReference type="InterPro" id="IPR007569">
    <property type="entry name" value="DUF559"/>
</dbReference>
<accession>A0ABT3CXY3</accession>
<reference evidence="2 3" key="1">
    <citation type="submission" date="2022-10" db="EMBL/GenBank/DDBJ databases">
        <title>Comparative genomics and taxonomic characterization of three novel marine species of genus Reichenbachiella exhibiting antioxidant and polysaccharide degradation activities.</title>
        <authorList>
            <person name="Muhammad N."/>
            <person name="Lee Y.-J."/>
            <person name="Ko J."/>
            <person name="Kim S.-G."/>
        </authorList>
    </citation>
    <scope>NUCLEOTIDE SEQUENCE [LARGE SCALE GENOMIC DNA]</scope>
    <source>
        <strain evidence="2 3">ABR2-5</strain>
    </source>
</reference>
<dbReference type="InterPro" id="IPR011335">
    <property type="entry name" value="Restrct_endonuc-II-like"/>
</dbReference>
<sequence>MDDSMFFGASPIIFERAKELRKHMTAAESLLWDYLRKKKLKGLKFRRQHPIANYIVDFYCHSIKLVIELDGSIHDLDSVKENDIEREEHLKSLGLWVLRFRNELVQNKLHVVLTQIEDCA</sequence>
<comment type="caution">
    <text evidence="2">The sequence shown here is derived from an EMBL/GenBank/DDBJ whole genome shotgun (WGS) entry which is preliminary data.</text>
</comment>
<evidence type="ECO:0000259" key="1">
    <source>
        <dbReference type="Pfam" id="PF04480"/>
    </source>
</evidence>
<feature type="domain" description="DUF559" evidence="1">
    <location>
        <begin position="15"/>
        <end position="117"/>
    </location>
</feature>
<dbReference type="PANTHER" id="PTHR38590:SF1">
    <property type="entry name" value="BLL0828 PROTEIN"/>
    <property type="match status" value="1"/>
</dbReference>
<dbReference type="PANTHER" id="PTHR38590">
    <property type="entry name" value="BLL0828 PROTEIN"/>
    <property type="match status" value="1"/>
</dbReference>
<dbReference type="RefSeq" id="WP_264139371.1">
    <property type="nucleotide sequence ID" value="NZ_JAOYOD010000001.1"/>
</dbReference>
<gene>
    <name evidence="2" type="ORF">N7U62_17590</name>
</gene>
<dbReference type="SUPFAM" id="SSF52980">
    <property type="entry name" value="Restriction endonuclease-like"/>
    <property type="match status" value="1"/>
</dbReference>
<dbReference type="Proteomes" id="UP001300692">
    <property type="component" value="Unassembled WGS sequence"/>
</dbReference>
<proteinExistence type="predicted"/>
<evidence type="ECO:0000313" key="3">
    <source>
        <dbReference type="Proteomes" id="UP001300692"/>
    </source>
</evidence>
<dbReference type="Pfam" id="PF04480">
    <property type="entry name" value="DUF559"/>
    <property type="match status" value="1"/>
</dbReference>
<keyword evidence="3" id="KW-1185">Reference proteome</keyword>
<dbReference type="CDD" id="cd01038">
    <property type="entry name" value="Endonuclease_DUF559"/>
    <property type="match status" value="1"/>
</dbReference>
<name>A0ABT3CXY3_9BACT</name>
<protein>
    <submittedName>
        <fullName evidence="2">DUF559 domain-containing protein</fullName>
    </submittedName>
</protein>
<dbReference type="EMBL" id="JAOYOD010000001">
    <property type="protein sequence ID" value="MCV9388502.1"/>
    <property type="molecule type" value="Genomic_DNA"/>
</dbReference>
<organism evidence="2 3">
    <name type="scientific">Reichenbachiella ulvae</name>
    <dbReference type="NCBI Taxonomy" id="2980104"/>
    <lineage>
        <taxon>Bacteria</taxon>
        <taxon>Pseudomonadati</taxon>
        <taxon>Bacteroidota</taxon>
        <taxon>Cytophagia</taxon>
        <taxon>Cytophagales</taxon>
        <taxon>Reichenbachiellaceae</taxon>
        <taxon>Reichenbachiella</taxon>
    </lineage>
</organism>
<evidence type="ECO:0000313" key="2">
    <source>
        <dbReference type="EMBL" id="MCV9388502.1"/>
    </source>
</evidence>
<dbReference type="Gene3D" id="3.40.960.10">
    <property type="entry name" value="VSR Endonuclease"/>
    <property type="match status" value="1"/>
</dbReference>
<dbReference type="InterPro" id="IPR047216">
    <property type="entry name" value="Endonuclease_DUF559_bact"/>
</dbReference>